<gene>
    <name evidence="2" type="ORF">J0895_03010</name>
</gene>
<feature type="domain" description="CHAT" evidence="1">
    <location>
        <begin position="1"/>
        <end position="279"/>
    </location>
</feature>
<dbReference type="Proteomes" id="UP000664844">
    <property type="component" value="Unassembled WGS sequence"/>
</dbReference>
<evidence type="ECO:0000259" key="1">
    <source>
        <dbReference type="Pfam" id="PF12770"/>
    </source>
</evidence>
<protein>
    <submittedName>
        <fullName evidence="2">CHAT domain-containing protein</fullName>
    </submittedName>
</protein>
<accession>A0ABS3FNX2</accession>
<organism evidence="2 3">
    <name type="scientific">Phormidium pseudopriestleyi FRX01</name>
    <dbReference type="NCBI Taxonomy" id="1759528"/>
    <lineage>
        <taxon>Bacteria</taxon>
        <taxon>Bacillati</taxon>
        <taxon>Cyanobacteriota</taxon>
        <taxon>Cyanophyceae</taxon>
        <taxon>Oscillatoriophycideae</taxon>
        <taxon>Oscillatoriales</taxon>
        <taxon>Oscillatoriaceae</taxon>
        <taxon>Phormidium</taxon>
    </lineage>
</organism>
<dbReference type="PANTHER" id="PTHR10098">
    <property type="entry name" value="RAPSYN-RELATED"/>
    <property type="match status" value="1"/>
</dbReference>
<dbReference type="InterPro" id="IPR024983">
    <property type="entry name" value="CHAT_dom"/>
</dbReference>
<dbReference type="Pfam" id="PF12770">
    <property type="entry name" value="CHAT"/>
    <property type="match status" value="1"/>
</dbReference>
<feature type="non-terminal residue" evidence="2">
    <location>
        <position position="1"/>
    </location>
</feature>
<reference evidence="2 3" key="1">
    <citation type="submission" date="2021-03" db="EMBL/GenBank/DDBJ databases">
        <title>Metabolic Capacity of the Antarctic Cyanobacterium Phormidium pseudopriestleyi that Sustains Oxygenic Photosynthesis in the Presence of Hydrogen Sulfide.</title>
        <authorList>
            <person name="Lumian J.E."/>
            <person name="Jungblut A.D."/>
            <person name="Dillon M.L."/>
            <person name="Hawes I."/>
            <person name="Doran P.T."/>
            <person name="Mackey T.J."/>
            <person name="Dick G.J."/>
            <person name="Grettenberger C.L."/>
            <person name="Sumner D.Y."/>
        </authorList>
    </citation>
    <scope>NUCLEOTIDE SEQUENCE [LARGE SCALE GENOMIC DNA]</scope>
    <source>
        <strain evidence="2 3">FRX01</strain>
    </source>
</reference>
<name>A0ABS3FNX2_9CYAN</name>
<comment type="caution">
    <text evidence="2">The sequence shown here is derived from an EMBL/GenBank/DDBJ whole genome shotgun (WGS) entry which is preliminary data.</text>
</comment>
<evidence type="ECO:0000313" key="2">
    <source>
        <dbReference type="EMBL" id="MBO0348087.1"/>
    </source>
</evidence>
<proteinExistence type="predicted"/>
<keyword evidence="3" id="KW-1185">Reference proteome</keyword>
<dbReference type="PANTHER" id="PTHR10098:SF108">
    <property type="entry name" value="TETRATRICOPEPTIDE REPEAT PROTEIN 28"/>
    <property type="match status" value="1"/>
</dbReference>
<evidence type="ECO:0000313" key="3">
    <source>
        <dbReference type="Proteomes" id="UP000664844"/>
    </source>
</evidence>
<sequence length="283" mass="30263">KLHELLITPIADLLPQNPEEKVIFIPHEELFFVPFPALLDESDRYLIEKHTILTAPGIQVLQIARTAKRDRTGDIQGALVVGNPVMPIFARNSQEKAETLANLPGAEQEAIAIAAMLNTQPLIGSEATETAVVERIGSAGIVHLATHGLLDDFSESGLLGAIALAPSDRDDGLLTFEEIIGLELNAGLVVLSACNTGVGSITGDGIIGLSRAVIGAGAESVIVSLWKADDQATAQLMQEFYRVLPQTGDRAVALRQAMLATRQQYPDVREWGAFTLIGESATR</sequence>
<dbReference type="EMBL" id="JAFLQW010000070">
    <property type="protein sequence ID" value="MBO0348087.1"/>
    <property type="molecule type" value="Genomic_DNA"/>
</dbReference>
<dbReference type="RefSeq" id="WP_207086654.1">
    <property type="nucleotide sequence ID" value="NZ_JAFLQW010000070.1"/>
</dbReference>